<gene>
    <name evidence="2" type="ORF">G4B88_016328</name>
</gene>
<dbReference type="PANTHER" id="PTHR11206">
    <property type="entry name" value="MULTIDRUG RESISTANCE PROTEIN"/>
    <property type="match status" value="1"/>
</dbReference>
<keyword evidence="3" id="KW-1185">Reference proteome</keyword>
<evidence type="ECO:0000256" key="1">
    <source>
        <dbReference type="SAM" id="Phobius"/>
    </source>
</evidence>
<protein>
    <submittedName>
        <fullName evidence="2">Uncharacterized protein</fullName>
    </submittedName>
</protein>
<keyword evidence="1" id="KW-1133">Transmembrane helix</keyword>
<accession>A0A7J6GLV3</accession>
<evidence type="ECO:0000313" key="2">
    <source>
        <dbReference type="EMBL" id="KAF4383895.1"/>
    </source>
</evidence>
<dbReference type="AlphaFoldDB" id="A0A7J6GLV3"/>
<dbReference type="EMBL" id="JAATIQ010000095">
    <property type="protein sequence ID" value="KAF4383895.1"/>
    <property type="molecule type" value="Genomic_DNA"/>
</dbReference>
<dbReference type="Proteomes" id="UP000583929">
    <property type="component" value="Unassembled WGS sequence"/>
</dbReference>
<keyword evidence="1" id="KW-0472">Membrane</keyword>
<feature type="transmembrane region" description="Helical" evidence="1">
    <location>
        <begin position="79"/>
        <end position="98"/>
    </location>
</feature>
<name>A0A7J6GLV3_CANSA</name>
<evidence type="ECO:0000313" key="3">
    <source>
        <dbReference type="Proteomes" id="UP000583929"/>
    </source>
</evidence>
<organism evidence="2 3">
    <name type="scientific">Cannabis sativa</name>
    <name type="common">Hemp</name>
    <name type="synonym">Marijuana</name>
    <dbReference type="NCBI Taxonomy" id="3483"/>
    <lineage>
        <taxon>Eukaryota</taxon>
        <taxon>Viridiplantae</taxon>
        <taxon>Streptophyta</taxon>
        <taxon>Embryophyta</taxon>
        <taxon>Tracheophyta</taxon>
        <taxon>Spermatophyta</taxon>
        <taxon>Magnoliopsida</taxon>
        <taxon>eudicotyledons</taxon>
        <taxon>Gunneridae</taxon>
        <taxon>Pentapetalae</taxon>
        <taxon>rosids</taxon>
        <taxon>fabids</taxon>
        <taxon>Rosales</taxon>
        <taxon>Cannabaceae</taxon>
        <taxon>Cannabis</taxon>
    </lineage>
</organism>
<reference evidence="2 3" key="1">
    <citation type="journal article" date="2020" name="bioRxiv">
        <title>Sequence and annotation of 42 cannabis genomes reveals extensive copy number variation in cannabinoid synthesis and pathogen resistance genes.</title>
        <authorList>
            <person name="Mckernan K.J."/>
            <person name="Helbert Y."/>
            <person name="Kane L.T."/>
            <person name="Ebling H."/>
            <person name="Zhang L."/>
            <person name="Liu B."/>
            <person name="Eaton Z."/>
            <person name="Mclaughlin S."/>
            <person name="Kingan S."/>
            <person name="Baybayan P."/>
            <person name="Concepcion G."/>
            <person name="Jordan M."/>
            <person name="Riva A."/>
            <person name="Barbazuk W."/>
            <person name="Harkins T."/>
        </authorList>
    </citation>
    <scope>NUCLEOTIDE SEQUENCE [LARGE SCALE GENOMIC DNA]</scope>
    <source>
        <strain evidence="3">cv. Jamaican Lion 4</strain>
        <tissue evidence="2">Leaf</tissue>
    </source>
</reference>
<sequence>MLELRNPTYDRLVWKEVRRQVALAGPVCVFKSEWRSRGAAVATSISYLINAFCLALFIKFSSACNQTWNGFFKQALRNFLRFIKLALPSLLMECLTFMNVSRMAALAEENFIKRAKQNAFTQYDMEVATAAPRFPHSNLRTKIQQQRMCRADENTELNTME</sequence>
<keyword evidence="1" id="KW-0812">Transmembrane</keyword>
<proteinExistence type="predicted"/>
<feature type="transmembrane region" description="Helical" evidence="1">
    <location>
        <begin position="39"/>
        <end position="58"/>
    </location>
</feature>
<comment type="caution">
    <text evidence="2">The sequence shown here is derived from an EMBL/GenBank/DDBJ whole genome shotgun (WGS) entry which is preliminary data.</text>
</comment>